<evidence type="ECO:0000256" key="1">
    <source>
        <dbReference type="SAM" id="MobiDB-lite"/>
    </source>
</evidence>
<name>A0A6J8DI94_MYTCO</name>
<accession>A0A6J8DI94</accession>
<evidence type="ECO:0000313" key="3">
    <source>
        <dbReference type="Proteomes" id="UP000507470"/>
    </source>
</evidence>
<dbReference type="AlphaFoldDB" id="A0A6J8DI94"/>
<sequence length="212" mass="23739">MKAKIDGTNEGEVLLQQWKHIRKGTKNEYITFYKEVSQAVSEATKNKDSGSKSSDETLYIDEDSKSSSSSPLNRIAYNNDFCASSHDLSSDSTDLHSSDSISLSRPDKLIFDEALNTEAKWAGCKPNEPLILPTKLRPKKQANQNNNRKVSKIYDKLNEKSMVKNPLFLKNVNDMLGHDQFIDVETDTSYNNRPQAGGKAGTQSFTPTLQRS</sequence>
<proteinExistence type="predicted"/>
<evidence type="ECO:0000313" key="2">
    <source>
        <dbReference type="EMBL" id="CAC5407859.1"/>
    </source>
</evidence>
<feature type="compositionally biased region" description="Polar residues" evidence="1">
    <location>
        <begin position="201"/>
        <end position="212"/>
    </location>
</feature>
<reference evidence="2 3" key="1">
    <citation type="submission" date="2020-06" db="EMBL/GenBank/DDBJ databases">
        <authorList>
            <person name="Li R."/>
            <person name="Bekaert M."/>
        </authorList>
    </citation>
    <scope>NUCLEOTIDE SEQUENCE [LARGE SCALE GENOMIC DNA]</scope>
    <source>
        <strain evidence="3">wild</strain>
    </source>
</reference>
<gene>
    <name evidence="2" type="ORF">MCOR_41294</name>
</gene>
<protein>
    <submittedName>
        <fullName evidence="2">Uncharacterized protein</fullName>
    </submittedName>
</protein>
<dbReference type="Proteomes" id="UP000507470">
    <property type="component" value="Unassembled WGS sequence"/>
</dbReference>
<feature type="region of interest" description="Disordered" evidence="1">
    <location>
        <begin position="188"/>
        <end position="212"/>
    </location>
</feature>
<keyword evidence="3" id="KW-1185">Reference proteome</keyword>
<feature type="compositionally biased region" description="Basic and acidic residues" evidence="1">
    <location>
        <begin position="44"/>
        <end position="55"/>
    </location>
</feature>
<feature type="region of interest" description="Disordered" evidence="1">
    <location>
        <begin position="41"/>
        <end position="71"/>
    </location>
</feature>
<dbReference type="OrthoDB" id="6151284at2759"/>
<dbReference type="EMBL" id="CACVKT020007423">
    <property type="protein sequence ID" value="CAC5407859.1"/>
    <property type="molecule type" value="Genomic_DNA"/>
</dbReference>
<organism evidence="2 3">
    <name type="scientific">Mytilus coruscus</name>
    <name type="common">Sea mussel</name>
    <dbReference type="NCBI Taxonomy" id="42192"/>
    <lineage>
        <taxon>Eukaryota</taxon>
        <taxon>Metazoa</taxon>
        <taxon>Spiralia</taxon>
        <taxon>Lophotrochozoa</taxon>
        <taxon>Mollusca</taxon>
        <taxon>Bivalvia</taxon>
        <taxon>Autobranchia</taxon>
        <taxon>Pteriomorphia</taxon>
        <taxon>Mytilida</taxon>
        <taxon>Mytiloidea</taxon>
        <taxon>Mytilidae</taxon>
        <taxon>Mytilinae</taxon>
        <taxon>Mytilus</taxon>
    </lineage>
</organism>